<evidence type="ECO:0000313" key="2">
    <source>
        <dbReference type="EMBL" id="CAK6980724.1"/>
    </source>
</evidence>
<dbReference type="EMBL" id="CAWUFR010000722">
    <property type="protein sequence ID" value="CAK6980724.1"/>
    <property type="molecule type" value="Genomic_DNA"/>
</dbReference>
<reference evidence="2 3" key="1">
    <citation type="submission" date="2024-01" db="EMBL/GenBank/DDBJ databases">
        <authorList>
            <person name="Alioto T."/>
            <person name="Alioto T."/>
            <person name="Gomez Garrido J."/>
        </authorList>
    </citation>
    <scope>NUCLEOTIDE SEQUENCE [LARGE SCALE GENOMIC DNA]</scope>
</reference>
<dbReference type="Proteomes" id="UP001314229">
    <property type="component" value="Unassembled WGS sequence"/>
</dbReference>
<organism evidence="2 3">
    <name type="scientific">Scomber scombrus</name>
    <name type="common">Atlantic mackerel</name>
    <name type="synonym">Scomber vernalis</name>
    <dbReference type="NCBI Taxonomy" id="13677"/>
    <lineage>
        <taxon>Eukaryota</taxon>
        <taxon>Metazoa</taxon>
        <taxon>Chordata</taxon>
        <taxon>Craniata</taxon>
        <taxon>Vertebrata</taxon>
        <taxon>Euteleostomi</taxon>
        <taxon>Actinopterygii</taxon>
        <taxon>Neopterygii</taxon>
        <taxon>Teleostei</taxon>
        <taxon>Neoteleostei</taxon>
        <taxon>Acanthomorphata</taxon>
        <taxon>Pelagiaria</taxon>
        <taxon>Scombriformes</taxon>
        <taxon>Scombridae</taxon>
        <taxon>Scomber</taxon>
    </lineage>
</organism>
<dbReference type="AlphaFoldDB" id="A0AAV1QB59"/>
<sequence>ASRGQKSDPQETIELDNYNLGASRAEGEPAGEEGARGAEQDIQGATQTL</sequence>
<keyword evidence="3" id="KW-1185">Reference proteome</keyword>
<feature type="region of interest" description="Disordered" evidence="1">
    <location>
        <begin position="1"/>
        <end position="49"/>
    </location>
</feature>
<name>A0AAV1QB59_SCOSC</name>
<gene>
    <name evidence="2" type="ORF">FSCOSCO3_A020082</name>
</gene>
<evidence type="ECO:0000313" key="3">
    <source>
        <dbReference type="Proteomes" id="UP001314229"/>
    </source>
</evidence>
<proteinExistence type="predicted"/>
<comment type="caution">
    <text evidence="2">The sequence shown here is derived from an EMBL/GenBank/DDBJ whole genome shotgun (WGS) entry which is preliminary data.</text>
</comment>
<protein>
    <submittedName>
        <fullName evidence="2">Uncharacterized protein LOC122983784 isoform X3</fullName>
    </submittedName>
</protein>
<accession>A0AAV1QB59</accession>
<feature type="non-terminal residue" evidence="2">
    <location>
        <position position="1"/>
    </location>
</feature>
<evidence type="ECO:0000256" key="1">
    <source>
        <dbReference type="SAM" id="MobiDB-lite"/>
    </source>
</evidence>